<evidence type="ECO:0000256" key="4">
    <source>
        <dbReference type="ARBA" id="ARBA00022496"/>
    </source>
</evidence>
<sequence>MKSSVLLNELSIGYRHRGETKVVARHLTGCLCAGELTCLIGPNGVGKSTLLRTLSGFLRPLQGEVLLGTGSRPVPLSSLTRGELSRQMSIVLTAKPETSGLTVSDLVGMGRSPYTGFWGRLSQEDRALVAEAMRQVGISHLSDRRISTLSDGERQKTMIAKALAQSTPILFLDEPTAFLDYPSKAEMLQLLRSLAHDLGKTIFLSTHDIEMALQLSDRLWLMQSGRFETGTPHELAARGSLSLFIEHNGIHLDKDSLAIRIEEE</sequence>
<dbReference type="InterPro" id="IPR027417">
    <property type="entry name" value="P-loop_NTPase"/>
</dbReference>
<evidence type="ECO:0000256" key="7">
    <source>
        <dbReference type="ARBA" id="ARBA00023004"/>
    </source>
</evidence>
<keyword evidence="12" id="KW-1185">Reference proteome</keyword>
<name>A0A6A7WDI4_9BACT</name>
<dbReference type="InterPro" id="IPR003593">
    <property type="entry name" value="AAA+_ATPase"/>
</dbReference>
<keyword evidence="2" id="KW-0813">Transport</keyword>
<protein>
    <submittedName>
        <fullName evidence="11">ABC transporter ATP-binding protein</fullName>
    </submittedName>
</protein>
<dbReference type="AlphaFoldDB" id="A0A6A7WDI4"/>
<dbReference type="GO" id="GO:0005524">
    <property type="term" value="F:ATP binding"/>
    <property type="evidence" value="ECO:0007669"/>
    <property type="project" value="UniProtKB-KW"/>
</dbReference>
<evidence type="ECO:0000256" key="3">
    <source>
        <dbReference type="ARBA" id="ARBA00022475"/>
    </source>
</evidence>
<accession>A0A6A7WDI4</accession>
<gene>
    <name evidence="11" type="ORF">F7D20_11440</name>
</gene>
<dbReference type="InterPro" id="IPR051535">
    <property type="entry name" value="Siderophore_ABC-ATPase"/>
</dbReference>
<organism evidence="11 12">
    <name type="scientific">Segatella copri</name>
    <dbReference type="NCBI Taxonomy" id="165179"/>
    <lineage>
        <taxon>Bacteria</taxon>
        <taxon>Pseudomonadati</taxon>
        <taxon>Bacteroidota</taxon>
        <taxon>Bacteroidia</taxon>
        <taxon>Bacteroidales</taxon>
        <taxon>Prevotellaceae</taxon>
        <taxon>Segatella</taxon>
    </lineage>
</organism>
<feature type="domain" description="ABC transporter" evidence="10">
    <location>
        <begin position="7"/>
        <end position="249"/>
    </location>
</feature>
<dbReference type="Proteomes" id="UP000384372">
    <property type="component" value="Unassembled WGS sequence"/>
</dbReference>
<dbReference type="CDD" id="cd03214">
    <property type="entry name" value="ABC_Iron-Siderophores_B12_Hemin"/>
    <property type="match status" value="1"/>
</dbReference>
<evidence type="ECO:0000313" key="12">
    <source>
        <dbReference type="Proteomes" id="UP000384372"/>
    </source>
</evidence>
<evidence type="ECO:0000259" key="10">
    <source>
        <dbReference type="PROSITE" id="PS50893"/>
    </source>
</evidence>
<dbReference type="SUPFAM" id="SSF52540">
    <property type="entry name" value="P-loop containing nucleoside triphosphate hydrolases"/>
    <property type="match status" value="1"/>
</dbReference>
<dbReference type="SMART" id="SM00382">
    <property type="entry name" value="AAA"/>
    <property type="match status" value="1"/>
</dbReference>
<comment type="caution">
    <text evidence="11">The sequence shown here is derived from an EMBL/GenBank/DDBJ whole genome shotgun (WGS) entry which is preliminary data.</text>
</comment>
<dbReference type="Pfam" id="PF00005">
    <property type="entry name" value="ABC_tran"/>
    <property type="match status" value="1"/>
</dbReference>
<dbReference type="PANTHER" id="PTHR42771:SF2">
    <property type="entry name" value="IRON(3+)-HYDROXAMATE IMPORT ATP-BINDING PROTEIN FHUC"/>
    <property type="match status" value="1"/>
</dbReference>
<evidence type="ECO:0000256" key="8">
    <source>
        <dbReference type="ARBA" id="ARBA00023065"/>
    </source>
</evidence>
<keyword evidence="5" id="KW-0547">Nucleotide-binding</keyword>
<dbReference type="GO" id="GO:0005886">
    <property type="term" value="C:plasma membrane"/>
    <property type="evidence" value="ECO:0007669"/>
    <property type="project" value="UniProtKB-SubCell"/>
</dbReference>
<keyword evidence="6 11" id="KW-0067">ATP-binding</keyword>
<keyword evidence="4" id="KW-0410">Iron transport</keyword>
<keyword evidence="9" id="KW-0472">Membrane</keyword>
<proteinExistence type="predicted"/>
<dbReference type="EMBL" id="VZAD01000086">
    <property type="protein sequence ID" value="MQP12553.1"/>
    <property type="molecule type" value="Genomic_DNA"/>
</dbReference>
<reference evidence="11 12" key="1">
    <citation type="submission" date="2019-09" db="EMBL/GenBank/DDBJ databases">
        <title>Distinct polysaccharide growth profiles of human intestinal Prevotella copri isolates.</title>
        <authorList>
            <person name="Fehlner-Peach H."/>
            <person name="Magnabosco C."/>
            <person name="Raghavan V."/>
            <person name="Scher J.U."/>
            <person name="Tett A."/>
            <person name="Cox L.M."/>
            <person name="Gottsegen C."/>
            <person name="Watters A."/>
            <person name="Wiltshire- Gordon J.D."/>
            <person name="Segata N."/>
            <person name="Bonneau R."/>
            <person name="Littman D.R."/>
        </authorList>
    </citation>
    <scope>NUCLEOTIDE SEQUENCE [LARGE SCALE GENOMIC DNA]</scope>
    <source>
        <strain evidence="12">iAQ1173</strain>
    </source>
</reference>
<evidence type="ECO:0000256" key="5">
    <source>
        <dbReference type="ARBA" id="ARBA00022741"/>
    </source>
</evidence>
<dbReference type="PROSITE" id="PS50893">
    <property type="entry name" value="ABC_TRANSPORTER_2"/>
    <property type="match status" value="1"/>
</dbReference>
<comment type="subcellular location">
    <subcellularLocation>
        <location evidence="1">Cell membrane</location>
        <topology evidence="1">Peripheral membrane protein</topology>
    </subcellularLocation>
</comment>
<keyword evidence="3" id="KW-1003">Cell membrane</keyword>
<evidence type="ECO:0000313" key="11">
    <source>
        <dbReference type="EMBL" id="MQP12553.1"/>
    </source>
</evidence>
<dbReference type="InterPro" id="IPR003439">
    <property type="entry name" value="ABC_transporter-like_ATP-bd"/>
</dbReference>
<evidence type="ECO:0000256" key="9">
    <source>
        <dbReference type="ARBA" id="ARBA00023136"/>
    </source>
</evidence>
<evidence type="ECO:0000256" key="2">
    <source>
        <dbReference type="ARBA" id="ARBA00022448"/>
    </source>
</evidence>
<dbReference type="OrthoDB" id="9787851at2"/>
<dbReference type="PANTHER" id="PTHR42771">
    <property type="entry name" value="IRON(3+)-HYDROXAMATE IMPORT ATP-BINDING PROTEIN FHUC"/>
    <property type="match status" value="1"/>
</dbReference>
<dbReference type="GO" id="GO:0006826">
    <property type="term" value="P:iron ion transport"/>
    <property type="evidence" value="ECO:0007669"/>
    <property type="project" value="UniProtKB-KW"/>
</dbReference>
<keyword evidence="8" id="KW-0406">Ion transport</keyword>
<dbReference type="Gene3D" id="3.40.50.300">
    <property type="entry name" value="P-loop containing nucleotide triphosphate hydrolases"/>
    <property type="match status" value="1"/>
</dbReference>
<dbReference type="GO" id="GO:0016887">
    <property type="term" value="F:ATP hydrolysis activity"/>
    <property type="evidence" value="ECO:0007669"/>
    <property type="project" value="InterPro"/>
</dbReference>
<evidence type="ECO:0000256" key="1">
    <source>
        <dbReference type="ARBA" id="ARBA00004202"/>
    </source>
</evidence>
<evidence type="ECO:0000256" key="6">
    <source>
        <dbReference type="ARBA" id="ARBA00022840"/>
    </source>
</evidence>
<dbReference type="RefSeq" id="WP_158464144.1">
    <property type="nucleotide sequence ID" value="NZ_VZAD01000086.1"/>
</dbReference>
<keyword evidence="7" id="KW-0408">Iron</keyword>